<keyword evidence="3" id="KW-1185">Reference proteome</keyword>
<gene>
    <name evidence="2" type="ORF">KUF71_023492</name>
</gene>
<evidence type="ECO:0000313" key="2">
    <source>
        <dbReference type="EMBL" id="KAK3914079.1"/>
    </source>
</evidence>
<reference evidence="2" key="1">
    <citation type="submission" date="2021-07" db="EMBL/GenBank/DDBJ databases">
        <authorList>
            <person name="Catto M.A."/>
            <person name="Jacobson A."/>
            <person name="Kennedy G."/>
            <person name="Labadie P."/>
            <person name="Hunt B.G."/>
            <person name="Srinivasan R."/>
        </authorList>
    </citation>
    <scope>NUCLEOTIDE SEQUENCE</scope>
    <source>
        <strain evidence="2">PL_HMW_Pooled</strain>
        <tissue evidence="2">Head</tissue>
    </source>
</reference>
<feature type="compositionally biased region" description="Low complexity" evidence="1">
    <location>
        <begin position="227"/>
        <end position="259"/>
    </location>
</feature>
<dbReference type="EMBL" id="JAHWGI010000349">
    <property type="protein sequence ID" value="KAK3914079.1"/>
    <property type="molecule type" value="Genomic_DNA"/>
</dbReference>
<feature type="region of interest" description="Disordered" evidence="1">
    <location>
        <begin position="203"/>
        <end position="306"/>
    </location>
</feature>
<keyword evidence="2" id="KW-0396">Initiation factor</keyword>
<dbReference type="GO" id="GO:0003743">
    <property type="term" value="F:translation initiation factor activity"/>
    <property type="evidence" value="ECO:0007669"/>
    <property type="project" value="UniProtKB-KW"/>
</dbReference>
<comment type="caution">
    <text evidence="2">The sequence shown here is derived from an EMBL/GenBank/DDBJ whole genome shotgun (WGS) entry which is preliminary data.</text>
</comment>
<dbReference type="AlphaFoldDB" id="A0AAE1H3W6"/>
<proteinExistence type="predicted"/>
<feature type="region of interest" description="Disordered" evidence="1">
    <location>
        <begin position="11"/>
        <end position="32"/>
    </location>
</feature>
<evidence type="ECO:0000313" key="3">
    <source>
        <dbReference type="Proteomes" id="UP001219518"/>
    </source>
</evidence>
<protein>
    <submittedName>
        <fullName evidence="2">Translation initiation factor IF-2</fullName>
    </submittedName>
</protein>
<feature type="region of interest" description="Disordered" evidence="1">
    <location>
        <begin position="121"/>
        <end position="176"/>
    </location>
</feature>
<dbReference type="Proteomes" id="UP001219518">
    <property type="component" value="Unassembled WGS sequence"/>
</dbReference>
<feature type="compositionally biased region" description="Basic and acidic residues" evidence="1">
    <location>
        <begin position="149"/>
        <end position="176"/>
    </location>
</feature>
<accession>A0AAE1H3W6</accession>
<name>A0AAE1H3W6_9NEOP</name>
<feature type="compositionally biased region" description="Pro residues" evidence="1">
    <location>
        <begin position="128"/>
        <end position="138"/>
    </location>
</feature>
<evidence type="ECO:0000256" key="1">
    <source>
        <dbReference type="SAM" id="MobiDB-lite"/>
    </source>
</evidence>
<sequence>MAYLVFRCRGRPDEASGTTGTTGPTFNAGEIGRGPTTKFSHLRAECQQQYNLPQPSLLPASTTATATASVTASSANALPPPQKAEDEFKRLRGELESLRDRCVRGGEARLADLLAAMLEDQSARRDPPPPALPPPPPAVTTGNHVPARQLEHKHNGDHEDQRERGRERRDRDRDRDRDRGVILRPTLLTVRELRVIQKGCIVQAQPARQRAYSSSSGRTREQLDNASQQQPLLSPASPLSSQLNSPLSQLNSPLGQLNSCQLGQLHSPQPDNDNGNVHTLKDSNHNDKPVDGPVATLTMVTDEVTV</sequence>
<feature type="compositionally biased region" description="Polar residues" evidence="1">
    <location>
        <begin position="16"/>
        <end position="25"/>
    </location>
</feature>
<keyword evidence="2" id="KW-0648">Protein biosynthesis</keyword>
<feature type="compositionally biased region" description="Polar residues" evidence="1">
    <location>
        <begin position="260"/>
        <end position="277"/>
    </location>
</feature>
<feature type="compositionally biased region" description="Basic and acidic residues" evidence="1">
    <location>
        <begin position="279"/>
        <end position="290"/>
    </location>
</feature>
<reference evidence="2" key="2">
    <citation type="journal article" date="2023" name="BMC Genomics">
        <title>Pest status, molecular evolution, and epigenetic factors derived from the genome assembly of Frankliniella fusca, a thysanopteran phytovirus vector.</title>
        <authorList>
            <person name="Catto M.A."/>
            <person name="Labadie P.E."/>
            <person name="Jacobson A.L."/>
            <person name="Kennedy G.G."/>
            <person name="Srinivasan R."/>
            <person name="Hunt B.G."/>
        </authorList>
    </citation>
    <scope>NUCLEOTIDE SEQUENCE</scope>
    <source>
        <strain evidence="2">PL_HMW_Pooled</strain>
    </source>
</reference>
<organism evidence="2 3">
    <name type="scientific">Frankliniella fusca</name>
    <dbReference type="NCBI Taxonomy" id="407009"/>
    <lineage>
        <taxon>Eukaryota</taxon>
        <taxon>Metazoa</taxon>
        <taxon>Ecdysozoa</taxon>
        <taxon>Arthropoda</taxon>
        <taxon>Hexapoda</taxon>
        <taxon>Insecta</taxon>
        <taxon>Pterygota</taxon>
        <taxon>Neoptera</taxon>
        <taxon>Paraneoptera</taxon>
        <taxon>Thysanoptera</taxon>
        <taxon>Terebrantia</taxon>
        <taxon>Thripoidea</taxon>
        <taxon>Thripidae</taxon>
        <taxon>Frankliniella</taxon>
    </lineage>
</organism>